<organism evidence="5 6">
    <name type="scientific">Curvibacter cyanobacteriorum</name>
    <dbReference type="NCBI Taxonomy" id="3026422"/>
    <lineage>
        <taxon>Bacteria</taxon>
        <taxon>Pseudomonadati</taxon>
        <taxon>Pseudomonadota</taxon>
        <taxon>Betaproteobacteria</taxon>
        <taxon>Burkholderiales</taxon>
        <taxon>Comamonadaceae</taxon>
        <taxon>Curvibacter</taxon>
    </lineage>
</organism>
<sequence length="783" mass="86518">MRFKRWTGSLITRLVVFSLLLLLVVQVAGFAVVRRSIEFNARQQVARELDVAENVWARMLAQNVEKLRQSATLLASDFGFRSAINSGDTETVQSVLENHGSRIGATVTAFLDTGFKVTASSVADDKMGEASKLIAGLPAYLSQTPAGAHLTVLNGVPYQFVMVPMRAPVTIGWVLMGFPVSVDLANEMQLLLKVNVVMLTGAERERSLAVSTLPSTDADSLLRGKNQTETVLGDELVLVRHVQQASYSGQVETLLLRSAEEVLAPYRRLQLLLALINAGGLLLFAVASSWMAQRITLPLRDLLDATLRLGRGEYQTPIQHLHRQDEIGNLARSFDHMRVDIDAQQTEIRHLAYWDRLTGLPNRERFRDVLEQAIADNTASARPVAVISLDLDRFKHVNDVLGYAFGDRLLQAVAGRLQRLVTSPEDLVARRGGNEFAVLLQGADAQMAMEFTQRIARSFEVPLAFDDQTIDLSAGMGVACWPSDADSADLLLSRSEIAMYAAKRKLSGALLYDPSFDSASSQMLSLLTELRRAVEGNELRLFLQPKVSLVDGTVVAAEALVRWEHPQRGLVPPMQFIPFAEQTGFVRKLTLWMFEEAARLMGDARVQSHPLKISINLSTRDLLDPDLSVRLGSLLQRYGVPATQFCLEITESAIMDDPQRAETTLNRLSEQGFQLSIDDFGTGYSSLAYLKRLPVDELKIDKSFVMGMEKDEDDAKIVRSTIDLAHNLGLSVVAEGVENAVILERLADLSCDEAQGYHISRPLPAEAFLSWRAQRAEAPLPEA</sequence>
<evidence type="ECO:0000313" key="6">
    <source>
        <dbReference type="Proteomes" id="UP001528673"/>
    </source>
</evidence>
<feature type="domain" description="GGDEF" evidence="4">
    <location>
        <begin position="382"/>
        <end position="514"/>
    </location>
</feature>
<keyword evidence="1" id="KW-0812">Transmembrane</keyword>
<name>A0ABT5N229_9BURK</name>
<dbReference type="InterPro" id="IPR000160">
    <property type="entry name" value="GGDEF_dom"/>
</dbReference>
<feature type="domain" description="EAL" evidence="2">
    <location>
        <begin position="523"/>
        <end position="776"/>
    </location>
</feature>
<dbReference type="EMBL" id="JAQSIP010000008">
    <property type="protein sequence ID" value="MDD0840200.1"/>
    <property type="molecule type" value="Genomic_DNA"/>
</dbReference>
<keyword evidence="1" id="KW-0472">Membrane</keyword>
<dbReference type="CDD" id="cd01948">
    <property type="entry name" value="EAL"/>
    <property type="match status" value="1"/>
</dbReference>
<evidence type="ECO:0000256" key="1">
    <source>
        <dbReference type="SAM" id="Phobius"/>
    </source>
</evidence>
<dbReference type="SMART" id="SM00052">
    <property type="entry name" value="EAL"/>
    <property type="match status" value="1"/>
</dbReference>
<evidence type="ECO:0000259" key="4">
    <source>
        <dbReference type="PROSITE" id="PS50887"/>
    </source>
</evidence>
<dbReference type="CDD" id="cd01949">
    <property type="entry name" value="GGDEF"/>
    <property type="match status" value="1"/>
</dbReference>
<dbReference type="SUPFAM" id="SSF158472">
    <property type="entry name" value="HAMP domain-like"/>
    <property type="match status" value="1"/>
</dbReference>
<dbReference type="SUPFAM" id="SSF141868">
    <property type="entry name" value="EAL domain-like"/>
    <property type="match status" value="1"/>
</dbReference>
<keyword evidence="6" id="KW-1185">Reference proteome</keyword>
<dbReference type="Pfam" id="PF00990">
    <property type="entry name" value="GGDEF"/>
    <property type="match status" value="1"/>
</dbReference>
<keyword evidence="1" id="KW-1133">Transmembrane helix</keyword>
<dbReference type="Gene3D" id="3.20.20.450">
    <property type="entry name" value="EAL domain"/>
    <property type="match status" value="1"/>
</dbReference>
<protein>
    <submittedName>
        <fullName evidence="5">EAL domain-containing protein</fullName>
    </submittedName>
</protein>
<comment type="caution">
    <text evidence="5">The sequence shown here is derived from an EMBL/GenBank/DDBJ whole genome shotgun (WGS) entry which is preliminary data.</text>
</comment>
<dbReference type="SUPFAM" id="SSF55073">
    <property type="entry name" value="Nucleotide cyclase"/>
    <property type="match status" value="1"/>
</dbReference>
<dbReference type="SMART" id="SM00304">
    <property type="entry name" value="HAMP"/>
    <property type="match status" value="1"/>
</dbReference>
<dbReference type="InterPro" id="IPR035919">
    <property type="entry name" value="EAL_sf"/>
</dbReference>
<dbReference type="Gene3D" id="3.30.70.270">
    <property type="match status" value="1"/>
</dbReference>
<reference evidence="5 6" key="1">
    <citation type="submission" date="2023-02" db="EMBL/GenBank/DDBJ databases">
        <title>Bacterial whole genomic sequence of Curvibacter sp. HBC61.</title>
        <authorList>
            <person name="Le V."/>
            <person name="Ko S.-R."/>
            <person name="Ahn C.-Y."/>
            <person name="Oh H.-M."/>
        </authorList>
    </citation>
    <scope>NUCLEOTIDE SEQUENCE [LARGE SCALE GENOMIC DNA]</scope>
    <source>
        <strain evidence="5 6">HBC61</strain>
    </source>
</reference>
<evidence type="ECO:0000259" key="3">
    <source>
        <dbReference type="PROSITE" id="PS50885"/>
    </source>
</evidence>
<dbReference type="InterPro" id="IPR050706">
    <property type="entry name" value="Cyclic-di-GMP_PDE-like"/>
</dbReference>
<dbReference type="SMART" id="SM00267">
    <property type="entry name" value="GGDEF"/>
    <property type="match status" value="1"/>
</dbReference>
<evidence type="ECO:0000313" key="5">
    <source>
        <dbReference type="EMBL" id="MDD0840200.1"/>
    </source>
</evidence>
<dbReference type="NCBIfam" id="TIGR00254">
    <property type="entry name" value="GGDEF"/>
    <property type="match status" value="1"/>
</dbReference>
<dbReference type="InterPro" id="IPR003660">
    <property type="entry name" value="HAMP_dom"/>
</dbReference>
<dbReference type="Proteomes" id="UP001528673">
    <property type="component" value="Unassembled WGS sequence"/>
</dbReference>
<dbReference type="PANTHER" id="PTHR33121:SF71">
    <property type="entry name" value="OXYGEN SENSOR PROTEIN DOSP"/>
    <property type="match status" value="1"/>
</dbReference>
<dbReference type="InterPro" id="IPR029150">
    <property type="entry name" value="dCache_3"/>
</dbReference>
<dbReference type="InterPro" id="IPR029787">
    <property type="entry name" value="Nucleotide_cyclase"/>
</dbReference>
<dbReference type="Pfam" id="PF14827">
    <property type="entry name" value="dCache_3"/>
    <property type="match status" value="1"/>
</dbReference>
<accession>A0ABT5N229</accession>
<dbReference type="Gene3D" id="6.10.340.10">
    <property type="match status" value="1"/>
</dbReference>
<feature type="transmembrane region" description="Helical" evidence="1">
    <location>
        <begin position="271"/>
        <end position="292"/>
    </location>
</feature>
<dbReference type="PROSITE" id="PS50887">
    <property type="entry name" value="GGDEF"/>
    <property type="match status" value="1"/>
</dbReference>
<dbReference type="PROSITE" id="PS50883">
    <property type="entry name" value="EAL"/>
    <property type="match status" value="1"/>
</dbReference>
<dbReference type="PROSITE" id="PS50885">
    <property type="entry name" value="HAMP"/>
    <property type="match status" value="1"/>
</dbReference>
<dbReference type="Pfam" id="PF00672">
    <property type="entry name" value="HAMP"/>
    <property type="match status" value="1"/>
</dbReference>
<dbReference type="Pfam" id="PF00563">
    <property type="entry name" value="EAL"/>
    <property type="match status" value="1"/>
</dbReference>
<dbReference type="CDD" id="cd06225">
    <property type="entry name" value="HAMP"/>
    <property type="match status" value="1"/>
</dbReference>
<dbReference type="InterPro" id="IPR043128">
    <property type="entry name" value="Rev_trsase/Diguanyl_cyclase"/>
</dbReference>
<dbReference type="InterPro" id="IPR001633">
    <property type="entry name" value="EAL_dom"/>
</dbReference>
<proteinExistence type="predicted"/>
<gene>
    <name evidence="5" type="ORF">PSQ40_16570</name>
</gene>
<dbReference type="PANTHER" id="PTHR33121">
    <property type="entry name" value="CYCLIC DI-GMP PHOSPHODIESTERASE PDEF"/>
    <property type="match status" value="1"/>
</dbReference>
<evidence type="ECO:0000259" key="2">
    <source>
        <dbReference type="PROSITE" id="PS50883"/>
    </source>
</evidence>
<feature type="domain" description="HAMP" evidence="3">
    <location>
        <begin position="293"/>
        <end position="346"/>
    </location>
</feature>